<feature type="non-terminal residue" evidence="1">
    <location>
        <position position="191"/>
    </location>
</feature>
<evidence type="ECO:0000313" key="1">
    <source>
        <dbReference type="EMBL" id="CAF4217084.1"/>
    </source>
</evidence>
<proteinExistence type="predicted"/>
<protein>
    <submittedName>
        <fullName evidence="1">Uncharacterized protein</fullName>
    </submittedName>
</protein>
<evidence type="ECO:0000313" key="2">
    <source>
        <dbReference type="Proteomes" id="UP000663823"/>
    </source>
</evidence>
<comment type="caution">
    <text evidence="1">The sequence shown here is derived from an EMBL/GenBank/DDBJ whole genome shotgun (WGS) entry which is preliminary data.</text>
</comment>
<dbReference type="AlphaFoldDB" id="A0A820CG53"/>
<feature type="non-terminal residue" evidence="1">
    <location>
        <position position="1"/>
    </location>
</feature>
<dbReference type="Proteomes" id="UP000663823">
    <property type="component" value="Unassembled WGS sequence"/>
</dbReference>
<gene>
    <name evidence="1" type="ORF">OTI717_LOCUS39223</name>
</gene>
<dbReference type="EMBL" id="CAJOAX010024321">
    <property type="protein sequence ID" value="CAF4217084.1"/>
    <property type="molecule type" value="Genomic_DNA"/>
</dbReference>
<sequence>MSPYLFERLSKSFAVNRTYRPFSNIALDQAIECSINNHGKNHEDVTGRFTEETIDVWINSYTYRAVLTGILHDICDIETDNNNIDSHIECTPTRQTVDEQDLTKIINKPRQENIFSPTNIQFRKLMSGKLGNDDQYAVRHYTVKEKQKKRCDLEPNHTHFLLFDYGQPNADTILPLRAGIEKYYRNTSIDT</sequence>
<reference evidence="1" key="1">
    <citation type="submission" date="2021-02" db="EMBL/GenBank/DDBJ databases">
        <authorList>
            <person name="Nowell W R."/>
        </authorList>
    </citation>
    <scope>NUCLEOTIDE SEQUENCE</scope>
</reference>
<name>A0A820CG53_9BILA</name>
<organism evidence="1 2">
    <name type="scientific">Rotaria sordida</name>
    <dbReference type="NCBI Taxonomy" id="392033"/>
    <lineage>
        <taxon>Eukaryota</taxon>
        <taxon>Metazoa</taxon>
        <taxon>Spiralia</taxon>
        <taxon>Gnathifera</taxon>
        <taxon>Rotifera</taxon>
        <taxon>Eurotatoria</taxon>
        <taxon>Bdelloidea</taxon>
        <taxon>Philodinida</taxon>
        <taxon>Philodinidae</taxon>
        <taxon>Rotaria</taxon>
    </lineage>
</organism>
<accession>A0A820CG53</accession>